<evidence type="ECO:0000256" key="4">
    <source>
        <dbReference type="PROSITE-ProRule" id="PRU00221"/>
    </source>
</evidence>
<dbReference type="GO" id="GO:0000724">
    <property type="term" value="P:double-strand break repair via homologous recombination"/>
    <property type="evidence" value="ECO:0007669"/>
    <property type="project" value="TreeGrafter"/>
</dbReference>
<keyword evidence="2 4" id="KW-0853">WD repeat</keyword>
<feature type="compositionally biased region" description="Basic and acidic residues" evidence="5">
    <location>
        <begin position="581"/>
        <end position="607"/>
    </location>
</feature>
<name>A0A1E4TBR7_9ASCO</name>
<proteinExistence type="inferred from homology"/>
<feature type="repeat" description="WD" evidence="4">
    <location>
        <begin position="124"/>
        <end position="166"/>
    </location>
</feature>
<dbReference type="InterPro" id="IPR015943">
    <property type="entry name" value="WD40/YVTN_repeat-like_dom_sf"/>
</dbReference>
<dbReference type="InterPro" id="IPR020472">
    <property type="entry name" value="WD40_PAC1"/>
</dbReference>
<feature type="repeat" description="WD" evidence="4">
    <location>
        <begin position="215"/>
        <end position="256"/>
    </location>
</feature>
<keyword evidence="7" id="KW-1185">Reference proteome</keyword>
<dbReference type="Pfam" id="PF11816">
    <property type="entry name" value="DUF3337"/>
    <property type="match status" value="1"/>
</dbReference>
<dbReference type="EMBL" id="KV453843">
    <property type="protein sequence ID" value="ODV89202.1"/>
    <property type="molecule type" value="Genomic_DNA"/>
</dbReference>
<dbReference type="SUPFAM" id="SSF50978">
    <property type="entry name" value="WD40 repeat-like"/>
    <property type="match status" value="1"/>
</dbReference>
<evidence type="ECO:0000256" key="1">
    <source>
        <dbReference type="ARBA" id="ARBA00006917"/>
    </source>
</evidence>
<feature type="region of interest" description="Disordered" evidence="5">
    <location>
        <begin position="847"/>
        <end position="869"/>
    </location>
</feature>
<dbReference type="InterPro" id="IPR021772">
    <property type="entry name" value="WDR48/Bun107"/>
</dbReference>
<gene>
    <name evidence="6" type="ORF">CANCADRAFT_3834</name>
</gene>
<feature type="compositionally biased region" description="Low complexity" evidence="5">
    <location>
        <begin position="558"/>
        <end position="575"/>
    </location>
</feature>
<dbReference type="PROSITE" id="PS00678">
    <property type="entry name" value="WD_REPEATS_1"/>
    <property type="match status" value="1"/>
</dbReference>
<dbReference type="PANTHER" id="PTHR19862:SF14">
    <property type="entry name" value="WD REPEAT-CONTAINING PROTEIN 48"/>
    <property type="match status" value="1"/>
</dbReference>
<dbReference type="InterPro" id="IPR019775">
    <property type="entry name" value="WD40_repeat_CS"/>
</dbReference>
<feature type="region of interest" description="Disordered" evidence="5">
    <location>
        <begin position="555"/>
        <end position="690"/>
    </location>
</feature>
<feature type="compositionally biased region" description="Basic and acidic residues" evidence="5">
    <location>
        <begin position="656"/>
        <end position="677"/>
    </location>
</feature>
<evidence type="ECO:0000256" key="3">
    <source>
        <dbReference type="ARBA" id="ARBA00022737"/>
    </source>
</evidence>
<dbReference type="InterPro" id="IPR051246">
    <property type="entry name" value="WDR48"/>
</dbReference>
<feature type="compositionally biased region" description="Polar residues" evidence="5">
    <location>
        <begin position="623"/>
        <end position="632"/>
    </location>
</feature>
<dbReference type="AlphaFoldDB" id="A0A1E4TBR7"/>
<dbReference type="PANTHER" id="PTHR19862">
    <property type="entry name" value="WD REPEAT-CONTAINING PROTEIN 48"/>
    <property type="match status" value="1"/>
</dbReference>
<feature type="compositionally biased region" description="Basic and acidic residues" evidence="5">
    <location>
        <begin position="851"/>
        <end position="864"/>
    </location>
</feature>
<comment type="similarity">
    <text evidence="1">Belongs to the WD repeat WDR48 family.</text>
</comment>
<dbReference type="SMART" id="SM00320">
    <property type="entry name" value="WD40"/>
    <property type="match status" value="5"/>
</dbReference>
<dbReference type="InterPro" id="IPR001680">
    <property type="entry name" value="WD40_rpt"/>
</dbReference>
<accession>A0A1E4TBR7</accession>
<organism evidence="6 7">
    <name type="scientific">Tortispora caseinolytica NRRL Y-17796</name>
    <dbReference type="NCBI Taxonomy" id="767744"/>
    <lineage>
        <taxon>Eukaryota</taxon>
        <taxon>Fungi</taxon>
        <taxon>Dikarya</taxon>
        <taxon>Ascomycota</taxon>
        <taxon>Saccharomycotina</taxon>
        <taxon>Trigonopsidomycetes</taxon>
        <taxon>Trigonopsidales</taxon>
        <taxon>Trigonopsidaceae</taxon>
        <taxon>Tortispora</taxon>
    </lineage>
</organism>
<dbReference type="Proteomes" id="UP000095023">
    <property type="component" value="Unassembled WGS sequence"/>
</dbReference>
<sequence length="932" mass="103005">MSTTTHISYTLGDSQGGHGHSLGINDLVIDKRPGILSHTDNATLYSAGRDGVISAWSISSHSASAPHPGSNSSSNYTQFFKQISTHTHWINSICLAADSTLVASASSDLTVRAWNPISNTSVKVGQHNDYVKCVAPIPTNTSAIVTGSLDQKISFWDVTNAVQQPTFSIDLSQHSSLERGSVYALATGDNVIASGGPDALVSLWDYRSGDFIFQFKGHTDNIRSLLVNPSGTLILSGSSDSTIKLWSLKAGRLLSTYNLHDTSVWNLYSEDPQFRQFYSADRSGLLFRTTIDTDLHNFSSILVAHEHQGINSIVAAESSIWTATSNSRMHRWKDVNHDIDPSLVEKSSRRSTLTTIPSLQTHVYDDEIEPYRKTPEETMEGRSGLMKHLMLKDRRRVLTLDTAGEVLLWDLIQCKVIRKFNIGTSLEDAATEYNSVEPAVTWCDISTRTGKLAVFLDPNKCFEAEVYADELFEDSTASSNNVANGIDHHRKSSFPEDHRINLGRWVLTYLFQDVLKIELERDAAYRASMIKSSRSNSRSSDSKMFKVWTFSRSTSPKASPVVSRSSTPAPSSPTSGQLPRIFDHTTKYAPEDPLSGEKEQDEPDSHYDSTSSSHTDDEHPSDASKSGNTQGSFFGKIKSLSRGKVSRTGSSSSILPKKDETDKDPNLERVPEAKDAANGEENGNGTDSFMVDSKSAIESLVAEIRSAYTPENCGTSLLTPPSYIDAPPITIPPETGLYITEASPGSFGNMELYRGTLASMNSEIDTVEKIIPRWLAAMLLKNEITQKALSKVSFALVPWKPDDGKTEHLPEISGESTSRLSAYVMLRSRRILHYIDEKLEDHLKPKARQAAIEKDKPHRKDKESNSFGSTIDSLADSTYAEGSRPEDWLEIICNNEVVPPKMTLGTIRTQLWRSGGEIVLHYRRKIEAHPKK</sequence>
<dbReference type="Pfam" id="PF00400">
    <property type="entry name" value="WD40"/>
    <property type="match status" value="3"/>
</dbReference>
<dbReference type="PROSITE" id="PS50082">
    <property type="entry name" value="WD_REPEATS_2"/>
    <property type="match status" value="3"/>
</dbReference>
<protein>
    <submittedName>
        <fullName evidence="6">Uncharacterized protein</fullName>
    </submittedName>
</protein>
<dbReference type="PROSITE" id="PS50294">
    <property type="entry name" value="WD_REPEATS_REGION"/>
    <property type="match status" value="2"/>
</dbReference>
<evidence type="ECO:0000256" key="5">
    <source>
        <dbReference type="SAM" id="MobiDB-lite"/>
    </source>
</evidence>
<evidence type="ECO:0000313" key="6">
    <source>
        <dbReference type="EMBL" id="ODV89202.1"/>
    </source>
</evidence>
<dbReference type="InterPro" id="IPR036322">
    <property type="entry name" value="WD40_repeat_dom_sf"/>
</dbReference>
<dbReference type="Gene3D" id="2.130.10.10">
    <property type="entry name" value="YVTN repeat-like/Quinoprotein amine dehydrogenase"/>
    <property type="match status" value="2"/>
</dbReference>
<evidence type="ECO:0000313" key="7">
    <source>
        <dbReference type="Proteomes" id="UP000095023"/>
    </source>
</evidence>
<feature type="repeat" description="WD" evidence="4">
    <location>
        <begin position="83"/>
        <end position="124"/>
    </location>
</feature>
<dbReference type="PRINTS" id="PR00320">
    <property type="entry name" value="GPROTEINBRPT"/>
</dbReference>
<evidence type="ECO:0000256" key="2">
    <source>
        <dbReference type="ARBA" id="ARBA00022574"/>
    </source>
</evidence>
<dbReference type="GO" id="GO:0043130">
    <property type="term" value="F:ubiquitin binding"/>
    <property type="evidence" value="ECO:0007669"/>
    <property type="project" value="TreeGrafter"/>
</dbReference>
<reference evidence="7" key="1">
    <citation type="submission" date="2016-02" db="EMBL/GenBank/DDBJ databases">
        <title>Comparative genomics of biotechnologically important yeasts.</title>
        <authorList>
            <consortium name="DOE Joint Genome Institute"/>
            <person name="Riley R."/>
            <person name="Haridas S."/>
            <person name="Wolfe K.H."/>
            <person name="Lopes M.R."/>
            <person name="Hittinger C.T."/>
            <person name="Goker M."/>
            <person name="Salamov A."/>
            <person name="Wisecaver J."/>
            <person name="Long T.M."/>
            <person name="Aerts A.L."/>
            <person name="Barry K."/>
            <person name="Choi C."/>
            <person name="Clum A."/>
            <person name="Coughlan A.Y."/>
            <person name="Deshpande S."/>
            <person name="Douglass A.P."/>
            <person name="Hanson S.J."/>
            <person name="Klenk H.-P."/>
            <person name="Labutti K."/>
            <person name="Lapidus A."/>
            <person name="Lindquist E."/>
            <person name="Lipzen A."/>
            <person name="Meier-Kolthoff J.P."/>
            <person name="Ohm R.A."/>
            <person name="Otillar R.P."/>
            <person name="Pangilinan J."/>
            <person name="Peng Y."/>
            <person name="Rokas A."/>
            <person name="Rosa C.A."/>
            <person name="Scheuner C."/>
            <person name="Sibirny A.A."/>
            <person name="Slot J.C."/>
            <person name="Stielow J.B."/>
            <person name="Sun H."/>
            <person name="Kurtzman C.P."/>
            <person name="Blackwell M."/>
            <person name="Jeffries T.W."/>
            <person name="Grigoriev I.V."/>
        </authorList>
    </citation>
    <scope>NUCLEOTIDE SEQUENCE [LARGE SCALE GENOMIC DNA]</scope>
    <source>
        <strain evidence="7">NRRL Y-17796</strain>
    </source>
</reference>
<keyword evidence="3" id="KW-0677">Repeat</keyword>
<dbReference type="OrthoDB" id="2421129at2759"/>